<dbReference type="AlphaFoldDB" id="A0A0A8XVI7"/>
<name>A0A0A8XVI7_ARUDO</name>
<evidence type="ECO:0000313" key="1">
    <source>
        <dbReference type="EMBL" id="JAD18009.1"/>
    </source>
</evidence>
<organism evidence="1">
    <name type="scientific">Arundo donax</name>
    <name type="common">Giant reed</name>
    <name type="synonym">Donax arundinaceus</name>
    <dbReference type="NCBI Taxonomy" id="35708"/>
    <lineage>
        <taxon>Eukaryota</taxon>
        <taxon>Viridiplantae</taxon>
        <taxon>Streptophyta</taxon>
        <taxon>Embryophyta</taxon>
        <taxon>Tracheophyta</taxon>
        <taxon>Spermatophyta</taxon>
        <taxon>Magnoliopsida</taxon>
        <taxon>Liliopsida</taxon>
        <taxon>Poales</taxon>
        <taxon>Poaceae</taxon>
        <taxon>PACMAD clade</taxon>
        <taxon>Arundinoideae</taxon>
        <taxon>Arundineae</taxon>
        <taxon>Arundo</taxon>
    </lineage>
</organism>
<accession>A0A0A8XVI7</accession>
<sequence>MTRMQLQCFYQVLTGATIWESGELPAGPGSKRRIHLMRYRGRCLPLRVSFSFQLQCFNFTCPLS</sequence>
<dbReference type="EMBL" id="GBRH01279886">
    <property type="protein sequence ID" value="JAD18009.1"/>
    <property type="molecule type" value="Transcribed_RNA"/>
</dbReference>
<reference evidence="1" key="2">
    <citation type="journal article" date="2015" name="Data Brief">
        <title>Shoot transcriptome of the giant reed, Arundo donax.</title>
        <authorList>
            <person name="Barrero R.A."/>
            <person name="Guerrero F.D."/>
            <person name="Moolhuijzen P."/>
            <person name="Goolsby J.A."/>
            <person name="Tidwell J."/>
            <person name="Bellgard S.E."/>
            <person name="Bellgard M.I."/>
        </authorList>
    </citation>
    <scope>NUCLEOTIDE SEQUENCE</scope>
    <source>
        <tissue evidence="1">Shoot tissue taken approximately 20 cm above the soil surface</tissue>
    </source>
</reference>
<proteinExistence type="predicted"/>
<reference evidence="1" key="1">
    <citation type="submission" date="2014-09" db="EMBL/GenBank/DDBJ databases">
        <authorList>
            <person name="Magalhaes I.L.F."/>
            <person name="Oliveira U."/>
            <person name="Santos F.R."/>
            <person name="Vidigal T.H.D.A."/>
            <person name="Brescovit A.D."/>
            <person name="Santos A.J."/>
        </authorList>
    </citation>
    <scope>NUCLEOTIDE SEQUENCE</scope>
    <source>
        <tissue evidence="1">Shoot tissue taken approximately 20 cm above the soil surface</tissue>
    </source>
</reference>
<protein>
    <submittedName>
        <fullName evidence="1">Uncharacterized protein</fullName>
    </submittedName>
</protein>